<dbReference type="EMBL" id="BOON01000017">
    <property type="protein sequence ID" value="GII22195.1"/>
    <property type="molecule type" value="Genomic_DNA"/>
</dbReference>
<accession>A0A8J3T7X4</accession>
<dbReference type="AlphaFoldDB" id="A0A8J3T7X4"/>
<proteinExistence type="predicted"/>
<protein>
    <submittedName>
        <fullName evidence="1">Uncharacterized protein</fullName>
    </submittedName>
</protein>
<comment type="caution">
    <text evidence="1">The sequence shown here is derived from an EMBL/GenBank/DDBJ whole genome shotgun (WGS) entry which is preliminary data.</text>
</comment>
<gene>
    <name evidence="1" type="ORF">Pme01_17920</name>
</gene>
<sequence length="56" mass="6790">MTSAKERDEFERMRLVAQIERDRAIIAQYEDHQVFYRARIEDSRYELGRLDERLGG</sequence>
<dbReference type="RefSeq" id="WP_168113594.1">
    <property type="nucleotide sequence ID" value="NZ_BOON01000017.1"/>
</dbReference>
<dbReference type="Proteomes" id="UP000599074">
    <property type="component" value="Unassembled WGS sequence"/>
</dbReference>
<name>A0A8J3T7X4_9ACTN</name>
<organism evidence="1 2">
    <name type="scientific">Planosporangium mesophilum</name>
    <dbReference type="NCBI Taxonomy" id="689768"/>
    <lineage>
        <taxon>Bacteria</taxon>
        <taxon>Bacillati</taxon>
        <taxon>Actinomycetota</taxon>
        <taxon>Actinomycetes</taxon>
        <taxon>Micromonosporales</taxon>
        <taxon>Micromonosporaceae</taxon>
        <taxon>Planosporangium</taxon>
    </lineage>
</organism>
<reference evidence="1" key="1">
    <citation type="submission" date="2021-01" db="EMBL/GenBank/DDBJ databases">
        <title>Whole genome shotgun sequence of Planosporangium mesophilum NBRC 109066.</title>
        <authorList>
            <person name="Komaki H."/>
            <person name="Tamura T."/>
        </authorList>
    </citation>
    <scope>NUCLEOTIDE SEQUENCE</scope>
    <source>
        <strain evidence="1">NBRC 109066</strain>
    </source>
</reference>
<evidence type="ECO:0000313" key="1">
    <source>
        <dbReference type="EMBL" id="GII22195.1"/>
    </source>
</evidence>
<evidence type="ECO:0000313" key="2">
    <source>
        <dbReference type="Proteomes" id="UP000599074"/>
    </source>
</evidence>
<keyword evidence="2" id="KW-1185">Reference proteome</keyword>